<dbReference type="SUPFAM" id="SSF64005">
    <property type="entry name" value="Undecaprenyl diphosphate synthase"/>
    <property type="match status" value="1"/>
</dbReference>
<evidence type="ECO:0000313" key="13">
    <source>
        <dbReference type="EMBL" id="KAL0165001.1"/>
    </source>
</evidence>
<dbReference type="AlphaFoldDB" id="A0ABD0NV95"/>
<organism evidence="13 14">
    <name type="scientific">Cirrhinus mrigala</name>
    <name type="common">Mrigala</name>
    <dbReference type="NCBI Taxonomy" id="683832"/>
    <lineage>
        <taxon>Eukaryota</taxon>
        <taxon>Metazoa</taxon>
        <taxon>Chordata</taxon>
        <taxon>Craniata</taxon>
        <taxon>Vertebrata</taxon>
        <taxon>Euteleostomi</taxon>
        <taxon>Actinopterygii</taxon>
        <taxon>Neopterygii</taxon>
        <taxon>Teleostei</taxon>
        <taxon>Ostariophysi</taxon>
        <taxon>Cypriniformes</taxon>
        <taxon>Cyprinidae</taxon>
        <taxon>Labeoninae</taxon>
        <taxon>Labeonini</taxon>
        <taxon>Cirrhinus</taxon>
    </lineage>
</organism>
<dbReference type="EMBL" id="JAMKFB020000020">
    <property type="protein sequence ID" value="KAL0165001.1"/>
    <property type="molecule type" value="Genomic_DNA"/>
</dbReference>
<evidence type="ECO:0000256" key="10">
    <source>
        <dbReference type="ARBA" id="ARBA00022989"/>
    </source>
</evidence>
<dbReference type="Proteomes" id="UP001529510">
    <property type="component" value="Unassembled WGS sequence"/>
</dbReference>
<keyword evidence="11" id="KW-0472">Membrane</keyword>
<keyword evidence="8" id="KW-0256">Endoplasmic reticulum</keyword>
<gene>
    <name evidence="13" type="ORF">M9458_040754</name>
</gene>
<evidence type="ECO:0000256" key="1">
    <source>
        <dbReference type="ARBA" id="ARBA00001946"/>
    </source>
</evidence>
<comment type="similarity">
    <text evidence="4">Belongs to the UPP synthase family.</text>
</comment>
<comment type="cofactor">
    <cofactor evidence="1">
        <name>Mg(2+)</name>
        <dbReference type="ChEBI" id="CHEBI:18420"/>
    </cofactor>
</comment>
<comment type="subcellular location">
    <subcellularLocation>
        <location evidence="2">Endoplasmic reticulum membrane</location>
    </subcellularLocation>
</comment>
<keyword evidence="10" id="KW-1133">Transmembrane helix</keyword>
<evidence type="ECO:0000256" key="4">
    <source>
        <dbReference type="ARBA" id="ARBA00005432"/>
    </source>
</evidence>
<dbReference type="PANTHER" id="PTHR21528">
    <property type="entry name" value="DEHYDRODOLICHYL DIPHOSPHATE SYNTHASE COMPLEX SUBUNIT NUS1"/>
    <property type="match status" value="1"/>
</dbReference>
<keyword evidence="7" id="KW-0812">Transmembrane</keyword>
<keyword evidence="14" id="KW-1185">Reference proteome</keyword>
<evidence type="ECO:0000256" key="3">
    <source>
        <dbReference type="ARBA" id="ARBA00004922"/>
    </source>
</evidence>
<comment type="catalytic activity">
    <reaction evidence="12">
        <text>n isopentenyl diphosphate + (2E,6E)-farnesyl diphosphate = a di-trans,poly-cis-polyprenyl diphosphate + n diphosphate</text>
        <dbReference type="Rhea" id="RHEA:53008"/>
        <dbReference type="Rhea" id="RHEA-COMP:19494"/>
        <dbReference type="ChEBI" id="CHEBI:33019"/>
        <dbReference type="ChEBI" id="CHEBI:128769"/>
        <dbReference type="ChEBI" id="CHEBI:136960"/>
        <dbReference type="ChEBI" id="CHEBI:175763"/>
        <dbReference type="EC" id="2.5.1.87"/>
    </reaction>
</comment>
<sequence length="116" mass="13485">MALLYEMVWRFLHALLYVQRALVAWFRVHIWRWKQAVVGLLLPLALGFHNPRKTGPIGKRTSRRVRFGTDGRTLEKLPLHVGLLITEEEIHFTDIANLVVWCMAVGISYVSVYDNQ</sequence>
<feature type="non-terminal residue" evidence="13">
    <location>
        <position position="116"/>
    </location>
</feature>
<evidence type="ECO:0000256" key="8">
    <source>
        <dbReference type="ARBA" id="ARBA00022824"/>
    </source>
</evidence>
<dbReference type="PANTHER" id="PTHR21528:SF0">
    <property type="entry name" value="DEHYDRODOLICHYL DIPHOSPHATE SYNTHASE COMPLEX SUBUNIT NUS1"/>
    <property type="match status" value="1"/>
</dbReference>
<evidence type="ECO:0000256" key="7">
    <source>
        <dbReference type="ARBA" id="ARBA00022692"/>
    </source>
</evidence>
<keyword evidence="6" id="KW-0808">Transferase</keyword>
<protein>
    <recommendedName>
        <fullName evidence="5">ditrans,polycis-polyprenyl diphosphate synthase [(2E,6E)-farnesyldiphosphate specific]</fullName>
        <ecNumber evidence="5">2.5.1.87</ecNumber>
    </recommendedName>
</protein>
<evidence type="ECO:0000256" key="5">
    <source>
        <dbReference type="ARBA" id="ARBA00012596"/>
    </source>
</evidence>
<keyword evidence="9" id="KW-0460">Magnesium</keyword>
<evidence type="ECO:0000256" key="6">
    <source>
        <dbReference type="ARBA" id="ARBA00022679"/>
    </source>
</evidence>
<reference evidence="13 14" key="1">
    <citation type="submission" date="2024-05" db="EMBL/GenBank/DDBJ databases">
        <title>Genome sequencing and assembly of Indian major carp, Cirrhinus mrigala (Hamilton, 1822).</title>
        <authorList>
            <person name="Mohindra V."/>
            <person name="Chowdhury L.M."/>
            <person name="Lal K."/>
            <person name="Jena J.K."/>
        </authorList>
    </citation>
    <scope>NUCLEOTIDE SEQUENCE [LARGE SCALE GENOMIC DNA]</scope>
    <source>
        <strain evidence="13">CM1030</strain>
        <tissue evidence="13">Blood</tissue>
    </source>
</reference>
<dbReference type="GO" id="GO:0045547">
    <property type="term" value="F:ditrans,polycis-polyprenyl diphosphate synthase [(2E,6E)-farnesyl diphosphate specific] activity"/>
    <property type="evidence" value="ECO:0007669"/>
    <property type="project" value="UniProtKB-EC"/>
</dbReference>
<dbReference type="GO" id="GO:0005789">
    <property type="term" value="C:endoplasmic reticulum membrane"/>
    <property type="evidence" value="ECO:0007669"/>
    <property type="project" value="UniProtKB-SubCell"/>
</dbReference>
<comment type="caution">
    <text evidence="13">The sequence shown here is derived from an EMBL/GenBank/DDBJ whole genome shotgun (WGS) entry which is preliminary data.</text>
</comment>
<evidence type="ECO:0000256" key="2">
    <source>
        <dbReference type="ARBA" id="ARBA00004586"/>
    </source>
</evidence>
<dbReference type="InterPro" id="IPR038887">
    <property type="entry name" value="Nus1/NgBR"/>
</dbReference>
<evidence type="ECO:0000256" key="9">
    <source>
        <dbReference type="ARBA" id="ARBA00022842"/>
    </source>
</evidence>
<evidence type="ECO:0000256" key="12">
    <source>
        <dbReference type="ARBA" id="ARBA00047353"/>
    </source>
</evidence>
<dbReference type="InterPro" id="IPR036424">
    <property type="entry name" value="UPP_synth-like_sf"/>
</dbReference>
<comment type="pathway">
    <text evidence="3">Protein modification; protein glycosylation.</text>
</comment>
<evidence type="ECO:0000313" key="14">
    <source>
        <dbReference type="Proteomes" id="UP001529510"/>
    </source>
</evidence>
<accession>A0ABD0NV95</accession>
<dbReference type="EC" id="2.5.1.87" evidence="5"/>
<proteinExistence type="inferred from homology"/>
<name>A0ABD0NV95_CIRMR</name>
<evidence type="ECO:0000256" key="11">
    <source>
        <dbReference type="ARBA" id="ARBA00023136"/>
    </source>
</evidence>